<protein>
    <submittedName>
        <fullName evidence="1">Uncharacterized protein</fullName>
    </submittedName>
</protein>
<organism evidence="1">
    <name type="scientific">marine sediment metagenome</name>
    <dbReference type="NCBI Taxonomy" id="412755"/>
    <lineage>
        <taxon>unclassified sequences</taxon>
        <taxon>metagenomes</taxon>
        <taxon>ecological metagenomes</taxon>
    </lineage>
</organism>
<accession>A0A0F9IPU5</accession>
<dbReference type="EMBL" id="LAZR01013450">
    <property type="protein sequence ID" value="KKM21909.1"/>
    <property type="molecule type" value="Genomic_DNA"/>
</dbReference>
<name>A0A0F9IPU5_9ZZZZ</name>
<gene>
    <name evidence="1" type="ORF">LCGC14_1630640</name>
</gene>
<comment type="caution">
    <text evidence="1">The sequence shown here is derived from an EMBL/GenBank/DDBJ whole genome shotgun (WGS) entry which is preliminary data.</text>
</comment>
<evidence type="ECO:0000313" key="1">
    <source>
        <dbReference type="EMBL" id="KKM21909.1"/>
    </source>
</evidence>
<proteinExistence type="predicted"/>
<reference evidence="1" key="1">
    <citation type="journal article" date="2015" name="Nature">
        <title>Complex archaea that bridge the gap between prokaryotes and eukaryotes.</title>
        <authorList>
            <person name="Spang A."/>
            <person name="Saw J.H."/>
            <person name="Jorgensen S.L."/>
            <person name="Zaremba-Niedzwiedzka K."/>
            <person name="Martijn J."/>
            <person name="Lind A.E."/>
            <person name="van Eijk R."/>
            <person name="Schleper C."/>
            <person name="Guy L."/>
            <person name="Ettema T.J."/>
        </authorList>
    </citation>
    <scope>NUCLEOTIDE SEQUENCE</scope>
</reference>
<dbReference type="AlphaFoldDB" id="A0A0F9IPU5"/>
<sequence>MKVKEKCPNCKDGQISFLGKDHTVERMINCPYCGGTTEREVEMGVYHLTYKSPYEYDEDSPSGIGDHSILWAESKVTCHAKSDEGVKEQIAQFLEAGSIVFNHYSDGDGKTYKRQFVGLTKELDYP</sequence>